<dbReference type="EMBL" id="MTSU01000006">
    <property type="protein sequence ID" value="ONF93254.1"/>
    <property type="molecule type" value="Genomic_DNA"/>
</dbReference>
<evidence type="ECO:0000313" key="1">
    <source>
        <dbReference type="EMBL" id="ONF93254.1"/>
    </source>
</evidence>
<gene>
    <name evidence="1" type="ORF">BWD14_08900</name>
</gene>
<sequence length="72" mass="8388">MKLLFINRSLRAEPTERSLESEVLSSGSLSFYQSIFNFGTRCKLKNHFKFSLVPLRTDGRDSFLEILNLKLF</sequence>
<organism evidence="1 2">
    <name type="scientific">Leptospira santarosai</name>
    <dbReference type="NCBI Taxonomy" id="28183"/>
    <lineage>
        <taxon>Bacteria</taxon>
        <taxon>Pseudomonadati</taxon>
        <taxon>Spirochaetota</taxon>
        <taxon>Spirochaetia</taxon>
        <taxon>Leptospirales</taxon>
        <taxon>Leptospiraceae</taxon>
        <taxon>Leptospira</taxon>
    </lineage>
</organism>
<name>A0AB73MYR2_9LEPT</name>
<dbReference type="Proteomes" id="UP000189337">
    <property type="component" value="Unassembled WGS sequence"/>
</dbReference>
<dbReference type="AlphaFoldDB" id="A0AB73MYR2"/>
<protein>
    <submittedName>
        <fullName evidence="1">Uncharacterized protein</fullName>
    </submittedName>
</protein>
<accession>A0AB73MYR2</accession>
<evidence type="ECO:0000313" key="2">
    <source>
        <dbReference type="Proteomes" id="UP000189337"/>
    </source>
</evidence>
<comment type="caution">
    <text evidence="1">The sequence shown here is derived from an EMBL/GenBank/DDBJ whole genome shotgun (WGS) entry which is preliminary data.</text>
</comment>
<proteinExistence type="predicted"/>
<reference evidence="1 2" key="1">
    <citation type="submission" date="2017-01" db="EMBL/GenBank/DDBJ databases">
        <title>Comparative genomic analysis of Brazilian Leptospira santarosai.</title>
        <authorList>
            <person name="Moreno L.Z."/>
            <person name="Miraglia F."/>
            <person name="Kremer F.S."/>
            <person name="Eslabao M.R."/>
            <person name="Lilenbaum W."/>
            <person name="Dellagostin O.A."/>
            <person name="Moreno A.M."/>
        </authorList>
    </citation>
    <scope>NUCLEOTIDE SEQUENCE [LARGE SCALE GENOMIC DNA]</scope>
    <source>
        <strain evidence="1 2">M52/8-19</strain>
    </source>
</reference>